<sequence>WADVMHGARGMVHRARRWAEADAGSAGPRLPAGREGGLRRRVVPGGAGRGAAA</sequence>
<evidence type="ECO:0000256" key="1">
    <source>
        <dbReference type="SAM" id="MobiDB-lite"/>
    </source>
</evidence>
<organism evidence="2">
    <name type="scientific">uncultured Acetobacteraceae bacterium</name>
    <dbReference type="NCBI Taxonomy" id="169975"/>
    <lineage>
        <taxon>Bacteria</taxon>
        <taxon>Pseudomonadati</taxon>
        <taxon>Pseudomonadota</taxon>
        <taxon>Alphaproteobacteria</taxon>
        <taxon>Acetobacterales</taxon>
        <taxon>Acetobacteraceae</taxon>
        <taxon>environmental samples</taxon>
    </lineage>
</organism>
<reference evidence="2" key="1">
    <citation type="submission" date="2020-02" db="EMBL/GenBank/DDBJ databases">
        <authorList>
            <person name="Meier V. D."/>
        </authorList>
    </citation>
    <scope>NUCLEOTIDE SEQUENCE</scope>
    <source>
        <strain evidence="2">AVDCRST_MAG04</strain>
    </source>
</reference>
<proteinExistence type="predicted"/>
<feature type="region of interest" description="Disordered" evidence="1">
    <location>
        <begin position="20"/>
        <end position="53"/>
    </location>
</feature>
<gene>
    <name evidence="2" type="ORF">AVDCRST_MAG04-1869</name>
</gene>
<dbReference type="AlphaFoldDB" id="A0A6J4I9A8"/>
<feature type="non-terminal residue" evidence="2">
    <location>
        <position position="1"/>
    </location>
</feature>
<protein>
    <submittedName>
        <fullName evidence="2">Uncharacterized protein</fullName>
    </submittedName>
</protein>
<feature type="non-terminal residue" evidence="2">
    <location>
        <position position="53"/>
    </location>
</feature>
<name>A0A6J4I9A8_9PROT</name>
<dbReference type="EMBL" id="CADCTL010000127">
    <property type="protein sequence ID" value="CAA9246119.1"/>
    <property type="molecule type" value="Genomic_DNA"/>
</dbReference>
<accession>A0A6J4I9A8</accession>
<evidence type="ECO:0000313" key="2">
    <source>
        <dbReference type="EMBL" id="CAA9246119.1"/>
    </source>
</evidence>